<keyword evidence="4" id="KW-0808">Transferase</keyword>
<dbReference type="PANTHER" id="PTHR43630">
    <property type="entry name" value="POLY-BETA-1,6-N-ACETYL-D-GLUCOSAMINE SYNTHASE"/>
    <property type="match status" value="1"/>
</dbReference>
<evidence type="ECO:0000256" key="1">
    <source>
        <dbReference type="ARBA" id="ARBA00038494"/>
    </source>
</evidence>
<organism evidence="4 5">
    <name type="scientific">Geovibrio thiophilus</name>
    <dbReference type="NCBI Taxonomy" id="139438"/>
    <lineage>
        <taxon>Bacteria</taxon>
        <taxon>Pseudomonadati</taxon>
        <taxon>Deferribacterota</taxon>
        <taxon>Deferribacteres</taxon>
        <taxon>Deferribacterales</taxon>
        <taxon>Geovibrionaceae</taxon>
        <taxon>Geovibrio</taxon>
    </lineage>
</organism>
<name>A0A3R5Y530_9BACT</name>
<keyword evidence="5" id="KW-1185">Reference proteome</keyword>
<keyword evidence="2" id="KW-1133">Transmembrane helix</keyword>
<evidence type="ECO:0000256" key="2">
    <source>
        <dbReference type="SAM" id="Phobius"/>
    </source>
</evidence>
<dbReference type="CDD" id="cd02511">
    <property type="entry name" value="Beta4Glucosyltransferase"/>
    <property type="match status" value="1"/>
</dbReference>
<evidence type="ECO:0000259" key="3">
    <source>
        <dbReference type="Pfam" id="PF00535"/>
    </source>
</evidence>
<dbReference type="OrthoDB" id="9069044at2"/>
<proteinExistence type="inferred from homology"/>
<dbReference type="PANTHER" id="PTHR43630:SF2">
    <property type="entry name" value="GLYCOSYLTRANSFERASE"/>
    <property type="match status" value="1"/>
</dbReference>
<evidence type="ECO:0000313" key="5">
    <source>
        <dbReference type="Proteomes" id="UP000287502"/>
    </source>
</evidence>
<reference evidence="4 5" key="1">
    <citation type="submission" date="2019-01" db="EMBL/GenBank/DDBJ databases">
        <title>Geovibrio thiophilus DSM 11263, complete genome.</title>
        <authorList>
            <person name="Spring S."/>
            <person name="Bunk B."/>
            <person name="Sproer C."/>
        </authorList>
    </citation>
    <scope>NUCLEOTIDE SEQUENCE [LARGE SCALE GENOMIC DNA]</scope>
    <source>
        <strain evidence="4 5">DSM 11263</strain>
    </source>
</reference>
<dbReference type="Gene3D" id="3.90.550.10">
    <property type="entry name" value="Spore Coat Polysaccharide Biosynthesis Protein SpsA, Chain A"/>
    <property type="match status" value="1"/>
</dbReference>
<keyword evidence="2" id="KW-0812">Transmembrane</keyword>
<dbReference type="EMBL" id="CP035108">
    <property type="protein sequence ID" value="QAR31898.1"/>
    <property type="molecule type" value="Genomic_DNA"/>
</dbReference>
<protein>
    <submittedName>
        <fullName evidence="4">Glycosyltransferase family 2 protein</fullName>
    </submittedName>
</protein>
<gene>
    <name evidence="4" type="ORF">EP073_00320</name>
</gene>
<dbReference type="SUPFAM" id="SSF53448">
    <property type="entry name" value="Nucleotide-diphospho-sugar transferases"/>
    <property type="match status" value="1"/>
</dbReference>
<dbReference type="KEGG" id="gtl:EP073_00320"/>
<dbReference type="AlphaFoldDB" id="A0A3R5Y530"/>
<dbReference type="Proteomes" id="UP000287502">
    <property type="component" value="Chromosome"/>
</dbReference>
<dbReference type="Pfam" id="PF00535">
    <property type="entry name" value="Glycos_transf_2"/>
    <property type="match status" value="1"/>
</dbReference>
<dbReference type="InterPro" id="IPR001173">
    <property type="entry name" value="Glyco_trans_2-like"/>
</dbReference>
<dbReference type="GO" id="GO:0016740">
    <property type="term" value="F:transferase activity"/>
    <property type="evidence" value="ECO:0007669"/>
    <property type="project" value="UniProtKB-KW"/>
</dbReference>
<accession>A0A3R5Y530</accession>
<dbReference type="RefSeq" id="WP_128465185.1">
    <property type="nucleotide sequence ID" value="NZ_CP035108.1"/>
</dbReference>
<evidence type="ECO:0000313" key="4">
    <source>
        <dbReference type="EMBL" id="QAR31898.1"/>
    </source>
</evidence>
<dbReference type="InterPro" id="IPR029044">
    <property type="entry name" value="Nucleotide-diphossugar_trans"/>
</dbReference>
<comment type="similarity">
    <text evidence="1">Belongs to the glycosyltransferase 2 family. WaaE/KdtX subfamily.</text>
</comment>
<feature type="domain" description="Glycosyltransferase 2-like" evidence="3">
    <location>
        <begin position="7"/>
        <end position="121"/>
    </location>
</feature>
<feature type="transmembrane region" description="Helical" evidence="2">
    <location>
        <begin position="226"/>
        <end position="245"/>
    </location>
</feature>
<sequence>MAKLPLSVCFISFNEEANMEKTLKSVADIASEIIVVDSRSTDKTVQIAEKFGAKVYSEDWKGFEKQKNSALEKCSQPWILSLDCDEVPDDALRHSIVGAVLSGACGGYVLSRRTFYAGKFLRFSWQPDRRLRLVKASAKPEWRGGDVHEYLHIEGETGRLEGELQHYSYKDIEDHMHRLVKYARLSAEMYRKNGRKMSFGRLIFNPPAAFLKKYILRLGFLDGFRGFLAAFSSLLYVFLKYVFLWELEMKNRDS</sequence>
<keyword evidence="2" id="KW-0472">Membrane</keyword>